<evidence type="ECO:0000256" key="3">
    <source>
        <dbReference type="ARBA" id="ARBA00022692"/>
    </source>
</evidence>
<dbReference type="GO" id="GO:0005886">
    <property type="term" value="C:plasma membrane"/>
    <property type="evidence" value="ECO:0007669"/>
    <property type="project" value="UniProtKB-SubCell"/>
</dbReference>
<dbReference type="EMBL" id="RBIE01000001">
    <property type="protein sequence ID" value="RKQ63624.1"/>
    <property type="molecule type" value="Genomic_DNA"/>
</dbReference>
<comment type="subcellular location">
    <subcellularLocation>
        <location evidence="1">Cell membrane</location>
        <topology evidence="1">Multi-pass membrane protein</topology>
    </subcellularLocation>
</comment>
<protein>
    <submittedName>
        <fullName evidence="8">Competence protein ComEC</fullName>
    </submittedName>
</protein>
<dbReference type="Pfam" id="PF03772">
    <property type="entry name" value="Competence"/>
    <property type="match status" value="1"/>
</dbReference>
<keyword evidence="9" id="KW-1185">Reference proteome</keyword>
<evidence type="ECO:0000313" key="8">
    <source>
        <dbReference type="EMBL" id="RKQ63624.1"/>
    </source>
</evidence>
<dbReference type="RefSeq" id="WP_121169864.1">
    <property type="nucleotide sequence ID" value="NZ_RBIE01000001.1"/>
</dbReference>
<dbReference type="AlphaFoldDB" id="A0A420W8J0"/>
<organism evidence="8 9">
    <name type="scientific">Thermovibrio guaymasensis</name>
    <dbReference type="NCBI Taxonomy" id="240167"/>
    <lineage>
        <taxon>Bacteria</taxon>
        <taxon>Pseudomonadati</taxon>
        <taxon>Aquificota</taxon>
        <taxon>Aquificia</taxon>
        <taxon>Desulfurobacteriales</taxon>
        <taxon>Desulfurobacteriaceae</taxon>
        <taxon>Thermovibrio</taxon>
    </lineage>
</organism>
<comment type="caution">
    <text evidence="8">The sequence shown here is derived from an EMBL/GenBank/DDBJ whole genome shotgun (WGS) entry which is preliminary data.</text>
</comment>
<dbReference type="Proteomes" id="UP000280881">
    <property type="component" value="Unassembled WGS sequence"/>
</dbReference>
<keyword evidence="5 6" id="KW-0472">Membrane</keyword>
<feature type="transmembrane region" description="Helical" evidence="6">
    <location>
        <begin position="292"/>
        <end position="311"/>
    </location>
</feature>
<dbReference type="InterPro" id="IPR004477">
    <property type="entry name" value="ComEC_N"/>
</dbReference>
<proteinExistence type="predicted"/>
<feature type="transmembrane region" description="Helical" evidence="6">
    <location>
        <begin position="25"/>
        <end position="42"/>
    </location>
</feature>
<feature type="transmembrane region" description="Helical" evidence="6">
    <location>
        <begin position="174"/>
        <end position="196"/>
    </location>
</feature>
<dbReference type="NCBIfam" id="TIGR00360">
    <property type="entry name" value="ComEC_N-term"/>
    <property type="match status" value="1"/>
</dbReference>
<feature type="transmembrane region" description="Helical" evidence="6">
    <location>
        <begin position="250"/>
        <end position="280"/>
    </location>
</feature>
<feature type="transmembrane region" description="Helical" evidence="6">
    <location>
        <begin position="208"/>
        <end position="230"/>
    </location>
</feature>
<evidence type="ECO:0000256" key="2">
    <source>
        <dbReference type="ARBA" id="ARBA00022475"/>
    </source>
</evidence>
<evidence type="ECO:0000256" key="1">
    <source>
        <dbReference type="ARBA" id="ARBA00004651"/>
    </source>
</evidence>
<dbReference type="OrthoDB" id="12338at2"/>
<evidence type="ECO:0000256" key="4">
    <source>
        <dbReference type="ARBA" id="ARBA00022989"/>
    </source>
</evidence>
<sequence>MEKHKAHIFFLCSLALTWKFAGSDYFPFLLTSTAILGGYYLLKFNWTELLPTTVPLLAVLTLQSLALPTKAPPKVMWVREYSDNYKVAVVEGWKWIRIKDGENVEVGDVVSEDGKVLVKGKGGSAALKRLRYKLYREIEEVVDYPVSSVAGASTLGIRFELSQSLKGYFVLSGLYHFLAISGLHVGIVIGTLAGFLKLIRFPKPLISASLMVLPLMPLTGLPPSAVRAYLFTFLVSLGVEEFRKISPIYLLGVVFLLTVLFGKFNLSAALSFSAVGGILLSLEGKGSKLEKSLKVSVAPMLFTLPIVLHVFGTVNLMSWITTVLAGFIFTPFLISVFLMEVTLYKVSLINQVVEFLGELFIRGTQISFHLTKWAIVHSEISLLLAGITYVASLLLILSGKVRFFLVPSALLATYAILNQTVISGKEIYEKGWKVNSFRFISTEGQRYKECKIHSSYVMPATRKLLYKNELIDERLRRFEKKK</sequence>
<reference evidence="8 9" key="1">
    <citation type="submission" date="2018-10" db="EMBL/GenBank/DDBJ databases">
        <title>Genomic Encyclopedia of Type Strains, Phase IV (KMG-IV): sequencing the most valuable type-strain genomes for metagenomic binning, comparative biology and taxonomic classification.</title>
        <authorList>
            <person name="Goeker M."/>
        </authorList>
    </citation>
    <scope>NUCLEOTIDE SEQUENCE [LARGE SCALE GENOMIC DNA]</scope>
    <source>
        <strain evidence="8 9">DSM 15521</strain>
    </source>
</reference>
<gene>
    <name evidence="8" type="ORF">C7457_0498</name>
</gene>
<dbReference type="InterPro" id="IPR052159">
    <property type="entry name" value="Competence_DNA_uptake"/>
</dbReference>
<keyword evidence="2" id="KW-1003">Cell membrane</keyword>
<feature type="domain" description="ComEC/Rec2-related protein" evidence="7">
    <location>
        <begin position="154"/>
        <end position="395"/>
    </location>
</feature>
<evidence type="ECO:0000259" key="7">
    <source>
        <dbReference type="Pfam" id="PF03772"/>
    </source>
</evidence>
<evidence type="ECO:0000256" key="6">
    <source>
        <dbReference type="SAM" id="Phobius"/>
    </source>
</evidence>
<keyword evidence="4 6" id="KW-1133">Transmembrane helix</keyword>
<name>A0A420W8J0_9BACT</name>
<dbReference type="PANTHER" id="PTHR30619:SF7">
    <property type="entry name" value="BETA-LACTAMASE DOMAIN PROTEIN"/>
    <property type="match status" value="1"/>
</dbReference>
<feature type="transmembrane region" description="Helical" evidence="6">
    <location>
        <begin position="317"/>
        <end position="339"/>
    </location>
</feature>
<accession>A0A420W8J0</accession>
<evidence type="ECO:0000256" key="5">
    <source>
        <dbReference type="ARBA" id="ARBA00023136"/>
    </source>
</evidence>
<keyword evidence="3 6" id="KW-0812">Transmembrane</keyword>
<evidence type="ECO:0000313" key="9">
    <source>
        <dbReference type="Proteomes" id="UP000280881"/>
    </source>
</evidence>
<feature type="transmembrane region" description="Helical" evidence="6">
    <location>
        <begin position="380"/>
        <end position="397"/>
    </location>
</feature>
<dbReference type="PANTHER" id="PTHR30619">
    <property type="entry name" value="DNA INTERNALIZATION/COMPETENCE PROTEIN COMEC/REC2"/>
    <property type="match status" value="1"/>
</dbReference>